<keyword evidence="2" id="KW-1185">Reference proteome</keyword>
<evidence type="ECO:0000313" key="2">
    <source>
        <dbReference type="Proteomes" id="UP000800984"/>
    </source>
</evidence>
<dbReference type="Proteomes" id="UP000800984">
    <property type="component" value="Unassembled WGS sequence"/>
</dbReference>
<gene>
    <name evidence="1" type="ORF">G4D72_05655</name>
</gene>
<evidence type="ECO:0000313" key="1">
    <source>
        <dbReference type="EMBL" id="NHM01594.1"/>
    </source>
</evidence>
<dbReference type="RefSeq" id="WP_166076653.1">
    <property type="nucleotide sequence ID" value="NZ_JAAJBT010000002.1"/>
</dbReference>
<evidence type="ECO:0008006" key="3">
    <source>
        <dbReference type="Google" id="ProtNLM"/>
    </source>
</evidence>
<name>A0ABX0I454_9FLAO</name>
<comment type="caution">
    <text evidence="1">The sequence shown here is derived from an EMBL/GenBank/DDBJ whole genome shotgun (WGS) entry which is preliminary data.</text>
</comment>
<protein>
    <recommendedName>
        <fullName evidence="3">Cytochrome c</fullName>
    </recommendedName>
</protein>
<dbReference type="PROSITE" id="PS51257">
    <property type="entry name" value="PROKAR_LIPOPROTEIN"/>
    <property type="match status" value="1"/>
</dbReference>
<proteinExistence type="predicted"/>
<dbReference type="EMBL" id="JAAJBT010000002">
    <property type="protein sequence ID" value="NHM01594.1"/>
    <property type="molecule type" value="Genomic_DNA"/>
</dbReference>
<accession>A0ABX0I454</accession>
<sequence>MRYLIVVFSFLLMSCTSNKSEEKKESSEKPQEEFQMYEASEMATLMEQMYVHNAQLRDKIIKNDSLGSLPDYFSKITKASMTKGKERDDFFNEKAKVFIKAQTEIYASENTKQSFNSMVDACISCHEVKCGGPIERIKTLYIK</sequence>
<organism evidence="1 2">
    <name type="scientific">Flavobacterium difficile</name>
    <dbReference type="NCBI Taxonomy" id="2709659"/>
    <lineage>
        <taxon>Bacteria</taxon>
        <taxon>Pseudomonadati</taxon>
        <taxon>Bacteroidota</taxon>
        <taxon>Flavobacteriia</taxon>
        <taxon>Flavobacteriales</taxon>
        <taxon>Flavobacteriaceae</taxon>
        <taxon>Flavobacterium</taxon>
    </lineage>
</organism>
<reference evidence="1 2" key="1">
    <citation type="submission" date="2020-02" db="EMBL/GenBank/DDBJ databases">
        <authorList>
            <person name="Chen W.-M."/>
        </authorList>
    </citation>
    <scope>NUCLEOTIDE SEQUENCE [LARGE SCALE GENOMIC DNA]</scope>
    <source>
        <strain evidence="1 2">KDG-16</strain>
    </source>
</reference>